<organism evidence="1 2">
    <name type="scientific">Dyella monticola</name>
    <dbReference type="NCBI Taxonomy" id="1927958"/>
    <lineage>
        <taxon>Bacteria</taxon>
        <taxon>Pseudomonadati</taxon>
        <taxon>Pseudomonadota</taxon>
        <taxon>Gammaproteobacteria</taxon>
        <taxon>Lysobacterales</taxon>
        <taxon>Rhodanobacteraceae</taxon>
        <taxon>Dyella</taxon>
    </lineage>
</organism>
<evidence type="ECO:0000313" key="1">
    <source>
        <dbReference type="EMBL" id="RDS79640.1"/>
    </source>
</evidence>
<comment type="caution">
    <text evidence="1">The sequence shown here is derived from an EMBL/GenBank/DDBJ whole genome shotgun (WGS) entry which is preliminary data.</text>
</comment>
<dbReference type="EMBL" id="QRBE01000011">
    <property type="protein sequence ID" value="RDS79640.1"/>
    <property type="molecule type" value="Genomic_DNA"/>
</dbReference>
<dbReference type="Proteomes" id="UP000254258">
    <property type="component" value="Unassembled WGS sequence"/>
</dbReference>
<dbReference type="RefSeq" id="WP_115496648.1">
    <property type="nucleotide sequence ID" value="NZ_QRBE01000011.1"/>
</dbReference>
<evidence type="ECO:0000313" key="2">
    <source>
        <dbReference type="Proteomes" id="UP000254258"/>
    </source>
</evidence>
<dbReference type="OrthoDB" id="5540937at2"/>
<protein>
    <submittedName>
        <fullName evidence="1">Uncharacterized protein</fullName>
    </submittedName>
</protein>
<proteinExistence type="predicted"/>
<accession>A0A370WU50</accession>
<sequence>MGGLGLRAAAQQWLRAPIFDHGFRSIHNQLIKFPTGDENTPQTQRVVSEITNLGSGHIPVHYGDLCQAFLKGLVRFAQDLDANCRKDAAYEKRLRDVLQIFLLPDETDEGVQVA</sequence>
<name>A0A370WU50_9GAMM</name>
<dbReference type="AlphaFoldDB" id="A0A370WU50"/>
<keyword evidence="2" id="KW-1185">Reference proteome</keyword>
<gene>
    <name evidence="1" type="ORF">DWU98_16350</name>
</gene>
<reference evidence="1 2" key="1">
    <citation type="submission" date="2018-07" db="EMBL/GenBank/DDBJ databases">
        <title>Dyella monticola sp. nov. and Dyella psychrodurans sp. nov. isolated from monsoon evergreen broad-leaved forest soil of Dinghu Mountain, China.</title>
        <authorList>
            <person name="Gao Z."/>
            <person name="Qiu L."/>
        </authorList>
    </citation>
    <scope>NUCLEOTIDE SEQUENCE [LARGE SCALE GENOMIC DNA]</scope>
    <source>
        <strain evidence="1 2">4G-K06</strain>
    </source>
</reference>